<feature type="domain" description="Aminotransferase class V" evidence="3">
    <location>
        <begin position="53"/>
        <end position="130"/>
    </location>
</feature>
<feature type="region of interest" description="Disordered" evidence="2">
    <location>
        <begin position="1"/>
        <end position="22"/>
    </location>
</feature>
<evidence type="ECO:0000256" key="2">
    <source>
        <dbReference type="SAM" id="MobiDB-lite"/>
    </source>
</evidence>
<sequence length="474" mass="53092">MGSSKPDEVLASEEVTNTTPNAPVATYGKSLLSHFLFDPSYRNLNHGSFGSIPRVIQRKLREYQDMAEARPDPFIRYEFPKLLDESREAVARLLRAPVDTVVFVSNATTGVNVVLRSMMWDDDQKDEILYFSTIYGGCGKSVDYVVDSRYGKVGSRCIPLEYPIEDREVVARFRAGVAASRAEGRRPKMCVFDVVTSMPGVRFPFEAVAAACRELGVLSLVDGAQGIGMVDLDLAKLDPDFFVSNCHKWLHVPRGCAVFYVPLRNQDLIQSTLPTSHGYESKLEKRYNPLPPSAKSRFVNAFEFVGTLDNAPYLSVKDSIRWREEVLGGEAKILEYQQNLAKEGGKRVAEILGTEVMDNSEGTLTNCAMVNIALPLTIQGNDEATNGETEGKKSSQPTVPAKDVFMVTQWLIQTLKDEYNTFIALVVHQNRWWARLSAQVYLSMEDFEWAGEKLKEVCERTRSLESVKVAEKPE</sequence>
<accession>A0AAJ0BWM3</accession>
<dbReference type="InterPro" id="IPR015421">
    <property type="entry name" value="PyrdxlP-dep_Trfase_major"/>
</dbReference>
<evidence type="ECO:0000259" key="3">
    <source>
        <dbReference type="Pfam" id="PF00266"/>
    </source>
</evidence>
<reference evidence="4" key="1">
    <citation type="submission" date="2023-06" db="EMBL/GenBank/DDBJ databases">
        <title>Genome-scale phylogeny and comparative genomics of the fungal order Sordariales.</title>
        <authorList>
            <consortium name="Lawrence Berkeley National Laboratory"/>
            <person name="Hensen N."/>
            <person name="Bonometti L."/>
            <person name="Westerberg I."/>
            <person name="Brannstrom I.O."/>
            <person name="Guillou S."/>
            <person name="Cros-Aarteil S."/>
            <person name="Calhoun S."/>
            <person name="Haridas S."/>
            <person name="Kuo A."/>
            <person name="Mondo S."/>
            <person name="Pangilinan J."/>
            <person name="Riley R."/>
            <person name="Labutti K."/>
            <person name="Andreopoulos B."/>
            <person name="Lipzen A."/>
            <person name="Chen C."/>
            <person name="Yanf M."/>
            <person name="Daum C."/>
            <person name="Ng V."/>
            <person name="Clum A."/>
            <person name="Steindorff A."/>
            <person name="Ohm R."/>
            <person name="Martin F."/>
            <person name="Silar P."/>
            <person name="Natvig D."/>
            <person name="Lalanne C."/>
            <person name="Gautier V."/>
            <person name="Ament-Velasquez S.L."/>
            <person name="Kruys A."/>
            <person name="Hutchinson M.I."/>
            <person name="Powell A.J."/>
            <person name="Barry K."/>
            <person name="Miller A.N."/>
            <person name="Grigoriev I.V."/>
            <person name="Debuchy R."/>
            <person name="Gladieux P."/>
            <person name="Thoren M.H."/>
            <person name="Johannesson H."/>
        </authorList>
    </citation>
    <scope>NUCLEOTIDE SEQUENCE</scope>
    <source>
        <strain evidence="4">8032-3</strain>
    </source>
</reference>
<keyword evidence="5" id="KW-1185">Reference proteome</keyword>
<dbReference type="InterPro" id="IPR015424">
    <property type="entry name" value="PyrdxlP-dep_Trfase"/>
</dbReference>
<gene>
    <name evidence="4" type="ORF">QBC33DRAFT_542629</name>
</gene>
<dbReference type="PANTHER" id="PTHR43092:SF2">
    <property type="entry name" value="HERCYNYLCYSTEINE SULFOXIDE LYASE"/>
    <property type="match status" value="1"/>
</dbReference>
<dbReference type="Gene3D" id="3.40.640.10">
    <property type="entry name" value="Type I PLP-dependent aspartate aminotransferase-like (Major domain)"/>
    <property type="match status" value="1"/>
</dbReference>
<name>A0AAJ0BWM3_9PEZI</name>
<organism evidence="4 5">
    <name type="scientific">Phialemonium atrogriseum</name>
    <dbReference type="NCBI Taxonomy" id="1093897"/>
    <lineage>
        <taxon>Eukaryota</taxon>
        <taxon>Fungi</taxon>
        <taxon>Dikarya</taxon>
        <taxon>Ascomycota</taxon>
        <taxon>Pezizomycotina</taxon>
        <taxon>Sordariomycetes</taxon>
        <taxon>Sordariomycetidae</taxon>
        <taxon>Cephalothecales</taxon>
        <taxon>Cephalothecaceae</taxon>
        <taxon>Phialemonium</taxon>
    </lineage>
</organism>
<comment type="caution">
    <text evidence="4">The sequence shown here is derived from an EMBL/GenBank/DDBJ whole genome shotgun (WGS) entry which is preliminary data.</text>
</comment>
<dbReference type="EMBL" id="MU839013">
    <property type="protein sequence ID" value="KAK1765834.1"/>
    <property type="molecule type" value="Genomic_DNA"/>
</dbReference>
<dbReference type="SUPFAM" id="SSF53383">
    <property type="entry name" value="PLP-dependent transferases"/>
    <property type="match status" value="1"/>
</dbReference>
<proteinExistence type="predicted"/>
<evidence type="ECO:0000313" key="5">
    <source>
        <dbReference type="Proteomes" id="UP001244011"/>
    </source>
</evidence>
<dbReference type="RefSeq" id="XP_060282047.1">
    <property type="nucleotide sequence ID" value="XM_060428293.1"/>
</dbReference>
<dbReference type="PANTHER" id="PTHR43092">
    <property type="entry name" value="L-CYSTEINE DESULFHYDRASE"/>
    <property type="match status" value="1"/>
</dbReference>
<dbReference type="GeneID" id="85311480"/>
<evidence type="ECO:0000313" key="4">
    <source>
        <dbReference type="EMBL" id="KAK1765834.1"/>
    </source>
</evidence>
<feature type="domain" description="Aminotransferase class V" evidence="3">
    <location>
        <begin position="187"/>
        <end position="369"/>
    </location>
</feature>
<keyword evidence="1" id="KW-0663">Pyridoxal phosphate</keyword>
<dbReference type="Proteomes" id="UP001244011">
    <property type="component" value="Unassembled WGS sequence"/>
</dbReference>
<evidence type="ECO:0000256" key="1">
    <source>
        <dbReference type="ARBA" id="ARBA00022898"/>
    </source>
</evidence>
<dbReference type="InterPro" id="IPR000192">
    <property type="entry name" value="Aminotrans_V_dom"/>
</dbReference>
<protein>
    <submittedName>
        <fullName evidence="4">L-cysteine desulfhydrase</fullName>
    </submittedName>
</protein>
<dbReference type="Pfam" id="PF00266">
    <property type="entry name" value="Aminotran_5"/>
    <property type="match status" value="2"/>
</dbReference>
<dbReference type="AlphaFoldDB" id="A0AAJ0BWM3"/>